<evidence type="ECO:0008006" key="3">
    <source>
        <dbReference type="Google" id="ProtNLM"/>
    </source>
</evidence>
<dbReference type="RefSeq" id="WP_259868009.1">
    <property type="nucleotide sequence ID" value="NZ_JAOALK010000026.1"/>
</dbReference>
<dbReference type="PROSITE" id="PS51257">
    <property type="entry name" value="PROKAR_LIPOPROTEIN"/>
    <property type="match status" value="1"/>
</dbReference>
<dbReference type="EMBL" id="JAMQJZ010000022">
    <property type="protein sequence ID" value="MDC3422523.1"/>
    <property type="molecule type" value="Genomic_DNA"/>
</dbReference>
<name>A0A9X3WPU0_9BACI</name>
<protein>
    <recommendedName>
        <fullName evidence="3">Lipoprotein</fullName>
    </recommendedName>
</protein>
<sequence length="127" mass="14594">MRILFRGVFIKQLILILIALSLSLTVGCVEKEESDQGYPTLIRLNGELYYIPKTVEESVYNRKELLGTVTDPSSKVDEIPEEDFTSNSLDDVEVYSVEESNDIFVIPYETKEYGSRYHVLEKYDGDQ</sequence>
<accession>A0A9X3WPU0</accession>
<proteinExistence type="predicted"/>
<reference evidence="1" key="1">
    <citation type="submission" date="2022-06" db="EMBL/GenBank/DDBJ databases">
        <title>Aquibacillus sp. a new bacterium isolated from soil saline samples.</title>
        <authorList>
            <person name="Galisteo C."/>
            <person name="De La Haba R."/>
            <person name="Sanchez-Porro C."/>
            <person name="Ventosa A."/>
        </authorList>
    </citation>
    <scope>NUCLEOTIDE SEQUENCE</scope>
    <source>
        <strain evidence="1">JCM 12387</strain>
    </source>
</reference>
<gene>
    <name evidence="1" type="ORF">NC661_19405</name>
</gene>
<dbReference type="Proteomes" id="UP001145072">
    <property type="component" value="Unassembled WGS sequence"/>
</dbReference>
<keyword evidence="2" id="KW-1185">Reference proteome</keyword>
<evidence type="ECO:0000313" key="1">
    <source>
        <dbReference type="EMBL" id="MDC3422523.1"/>
    </source>
</evidence>
<evidence type="ECO:0000313" key="2">
    <source>
        <dbReference type="Proteomes" id="UP001145072"/>
    </source>
</evidence>
<organism evidence="1 2">
    <name type="scientific">Aquibacillus koreensis</name>
    <dbReference type="NCBI Taxonomy" id="279446"/>
    <lineage>
        <taxon>Bacteria</taxon>
        <taxon>Bacillati</taxon>
        <taxon>Bacillota</taxon>
        <taxon>Bacilli</taxon>
        <taxon>Bacillales</taxon>
        <taxon>Bacillaceae</taxon>
        <taxon>Aquibacillus</taxon>
    </lineage>
</organism>
<dbReference type="AlphaFoldDB" id="A0A9X3WPU0"/>
<comment type="caution">
    <text evidence="1">The sequence shown here is derived from an EMBL/GenBank/DDBJ whole genome shotgun (WGS) entry which is preliminary data.</text>
</comment>